<reference evidence="1 2" key="1">
    <citation type="submission" date="2019-02" db="EMBL/GenBank/DDBJ databases">
        <title>Genome sequencing of the rare red list fungi Hericium alpestre (H. flagellum).</title>
        <authorList>
            <person name="Buettner E."/>
            <person name="Kellner H."/>
        </authorList>
    </citation>
    <scope>NUCLEOTIDE SEQUENCE [LARGE SCALE GENOMIC DNA]</scope>
    <source>
        <strain evidence="1 2">DSM 108284</strain>
    </source>
</reference>
<protein>
    <submittedName>
        <fullName evidence="1">Uncharacterized protein</fullName>
    </submittedName>
</protein>
<dbReference type="AlphaFoldDB" id="A0A4Y9ZQZ0"/>
<accession>A0A4Y9ZQZ0</accession>
<evidence type="ECO:0000313" key="1">
    <source>
        <dbReference type="EMBL" id="TFY76477.1"/>
    </source>
</evidence>
<gene>
    <name evidence="1" type="ORF">EWM64_g7532</name>
</gene>
<keyword evidence="2" id="KW-1185">Reference proteome</keyword>
<organism evidence="1 2">
    <name type="scientific">Hericium alpestre</name>
    <dbReference type="NCBI Taxonomy" id="135208"/>
    <lineage>
        <taxon>Eukaryota</taxon>
        <taxon>Fungi</taxon>
        <taxon>Dikarya</taxon>
        <taxon>Basidiomycota</taxon>
        <taxon>Agaricomycotina</taxon>
        <taxon>Agaricomycetes</taxon>
        <taxon>Russulales</taxon>
        <taxon>Hericiaceae</taxon>
        <taxon>Hericium</taxon>
    </lineage>
</organism>
<comment type="caution">
    <text evidence="1">The sequence shown here is derived from an EMBL/GenBank/DDBJ whole genome shotgun (WGS) entry which is preliminary data.</text>
</comment>
<name>A0A4Y9ZQZ0_9AGAM</name>
<evidence type="ECO:0000313" key="2">
    <source>
        <dbReference type="Proteomes" id="UP000298061"/>
    </source>
</evidence>
<proteinExistence type="predicted"/>
<dbReference type="OrthoDB" id="6247875at2759"/>
<dbReference type="EMBL" id="SFCI01001194">
    <property type="protein sequence ID" value="TFY76477.1"/>
    <property type="molecule type" value="Genomic_DNA"/>
</dbReference>
<sequence length="198" mass="21106">MAAEPLPLSFVGFNMPESAESSSENRYDGDNYRSMLATTRERTGLQVGGIDQDLRIPPPANLDIEVGQNGEHASGVDSSRLGSFFSDAALNFMAQPQVDYDGLAGSAFSQPVDWSASTDSNSESFFGASMGQASTSDCYADMMQYGESSTSFEEHARTPSLAAPLSMSNALNVDFNGTTYASSYTQETTTFASYAPPV</sequence>
<dbReference type="Proteomes" id="UP000298061">
    <property type="component" value="Unassembled WGS sequence"/>
</dbReference>